<dbReference type="AlphaFoldDB" id="A0ABD5QAV6"/>
<evidence type="ECO:0000256" key="4">
    <source>
        <dbReference type="SAM" id="MobiDB-lite"/>
    </source>
</evidence>
<proteinExistence type="inferred from homology"/>
<evidence type="ECO:0000313" key="5">
    <source>
        <dbReference type="EMBL" id="MFC4986901.1"/>
    </source>
</evidence>
<dbReference type="PANTHER" id="PTHR30024">
    <property type="entry name" value="ALIPHATIC SULFONATES-BINDING PROTEIN-RELATED"/>
    <property type="match status" value="1"/>
</dbReference>
<evidence type="ECO:0000256" key="1">
    <source>
        <dbReference type="ARBA" id="ARBA00004418"/>
    </source>
</evidence>
<accession>A0ABD5QAV6</accession>
<reference evidence="5 6" key="1">
    <citation type="journal article" date="2019" name="Int. J. Syst. Evol. Microbiol.">
        <title>The Global Catalogue of Microorganisms (GCM) 10K type strain sequencing project: providing services to taxonomists for standard genome sequencing and annotation.</title>
        <authorList>
            <consortium name="The Broad Institute Genomics Platform"/>
            <consortium name="The Broad Institute Genome Sequencing Center for Infectious Disease"/>
            <person name="Wu L."/>
            <person name="Ma J."/>
        </authorList>
    </citation>
    <scope>NUCLEOTIDE SEQUENCE [LARGE SCALE GENOMIC DNA]</scope>
    <source>
        <strain evidence="5 6">CGMCC 1.15824</strain>
    </source>
</reference>
<dbReference type="SUPFAM" id="SSF53850">
    <property type="entry name" value="Periplasmic binding protein-like II"/>
    <property type="match status" value="1"/>
</dbReference>
<evidence type="ECO:0000313" key="6">
    <source>
        <dbReference type="Proteomes" id="UP001595925"/>
    </source>
</evidence>
<dbReference type="Proteomes" id="UP001595925">
    <property type="component" value="Unassembled WGS sequence"/>
</dbReference>
<comment type="similarity">
    <text evidence="2">Belongs to the bacterial solute-binding protein SsuA/TauA family.</text>
</comment>
<comment type="subcellular location">
    <subcellularLocation>
        <location evidence="1">Periplasm</location>
    </subcellularLocation>
</comment>
<keyword evidence="6" id="KW-1185">Reference proteome</keyword>
<evidence type="ECO:0000256" key="2">
    <source>
        <dbReference type="ARBA" id="ARBA00010742"/>
    </source>
</evidence>
<dbReference type="EMBL" id="JBHSJG010000012">
    <property type="protein sequence ID" value="MFC4986901.1"/>
    <property type="molecule type" value="Genomic_DNA"/>
</dbReference>
<feature type="compositionally biased region" description="Basic and acidic residues" evidence="4">
    <location>
        <begin position="7"/>
        <end position="35"/>
    </location>
</feature>
<comment type="caution">
    <text evidence="5">The sequence shown here is derived from an EMBL/GenBank/DDBJ whole genome shotgun (WGS) entry which is preliminary data.</text>
</comment>
<dbReference type="GO" id="GO:0042597">
    <property type="term" value="C:periplasmic space"/>
    <property type="evidence" value="ECO:0007669"/>
    <property type="project" value="UniProtKB-SubCell"/>
</dbReference>
<gene>
    <name evidence="5" type="ORF">ACFPFO_03770</name>
</gene>
<organism evidence="5 6">
    <name type="scientific">Saliphagus infecundisoli</name>
    <dbReference type="NCBI Taxonomy" id="1849069"/>
    <lineage>
        <taxon>Archaea</taxon>
        <taxon>Methanobacteriati</taxon>
        <taxon>Methanobacteriota</taxon>
        <taxon>Stenosarchaea group</taxon>
        <taxon>Halobacteria</taxon>
        <taxon>Halobacteriales</taxon>
        <taxon>Natrialbaceae</taxon>
        <taxon>Saliphagus</taxon>
    </lineage>
</organism>
<dbReference type="Gene3D" id="3.40.190.10">
    <property type="entry name" value="Periplasmic binding protein-like II"/>
    <property type="match status" value="2"/>
</dbReference>
<name>A0ABD5QAV6_9EURY</name>
<evidence type="ECO:0000256" key="3">
    <source>
        <dbReference type="ARBA" id="ARBA00022729"/>
    </source>
</evidence>
<protein>
    <submittedName>
        <fullName evidence="5">ABC transporter substrate-binding protein</fullName>
    </submittedName>
</protein>
<dbReference type="RefSeq" id="WP_224829123.1">
    <property type="nucleotide sequence ID" value="NZ_JAIVEF010000015.1"/>
</dbReference>
<keyword evidence="3" id="KW-0732">Signal</keyword>
<sequence length="400" mass="44274">MPTDRTPCADERTDSSIAAEDRTTEHSESTRDDSPRGLPTRRQFFGAVGATGIGLTAGCTSSITGGSSDETITVGYQQFGTPYWSELLVKNGELAEQYLPDGYSVEWQTALQGSVIGNRMVSGENEIGYNGDMPTIMAIINEDTPISMTGLSAWSWGQQCNLVITPTDRDFDGPQDLDGMNVGITTGSCTHRFWLDVEEREGISAEITDTDINTILAEIREGNLDAGLMWEPNPSMAVTQQEEANWFFTGARYNDPDMGSVSMTDEFIEENEDAAIAYMKAELEAKHIFEDDQERAVELIGEEPDLEDYDAETIEASIYEPIDANGEEVNKMEFATDMRQIEPIDVHIKETAANFLVDQGEIERAPEEDDFNWDVLDAAIEELQDEGVDWDPTDEEVTTG</sequence>
<feature type="region of interest" description="Disordered" evidence="4">
    <location>
        <begin position="1"/>
        <end position="39"/>
    </location>
</feature>
<dbReference type="PANTHER" id="PTHR30024:SF47">
    <property type="entry name" value="TAURINE-BINDING PERIPLASMIC PROTEIN"/>
    <property type="match status" value="1"/>
</dbReference>